<proteinExistence type="predicted"/>
<dbReference type="InterPro" id="IPR004088">
    <property type="entry name" value="KH_dom_type_1"/>
</dbReference>
<dbReference type="FunFam" id="3.30.1370.10:FF:000001">
    <property type="entry name" value="Polyribonucleotide nucleotidyltransferase"/>
    <property type="match status" value="1"/>
</dbReference>
<gene>
    <name evidence="8" type="ORF">PPL_07028</name>
</gene>
<dbReference type="SUPFAM" id="SSF54791">
    <property type="entry name" value="Eukaryotic type KH-domain (KH-domain type I)"/>
    <property type="match status" value="1"/>
</dbReference>
<dbReference type="InterPro" id="IPR004087">
    <property type="entry name" value="KH_dom"/>
</dbReference>
<evidence type="ECO:0000259" key="7">
    <source>
        <dbReference type="PROSITE" id="PS50828"/>
    </source>
</evidence>
<dbReference type="GO" id="GO:0003723">
    <property type="term" value="F:RNA binding"/>
    <property type="evidence" value="ECO:0007669"/>
    <property type="project" value="UniProtKB-UniRule"/>
</dbReference>
<evidence type="ECO:0000313" key="8">
    <source>
        <dbReference type="EMBL" id="EFA80206.1"/>
    </source>
</evidence>
<feature type="compositionally biased region" description="Low complexity" evidence="6">
    <location>
        <begin position="22"/>
        <end position="98"/>
    </location>
</feature>
<dbReference type="SMART" id="SM01162">
    <property type="entry name" value="DUF1771"/>
    <property type="match status" value="1"/>
</dbReference>
<dbReference type="SMART" id="SM00322">
    <property type="entry name" value="KH"/>
    <property type="match status" value="1"/>
</dbReference>
<dbReference type="Pfam" id="PF08590">
    <property type="entry name" value="DUF1771"/>
    <property type="match status" value="1"/>
</dbReference>
<dbReference type="AlphaFoldDB" id="D3BE75"/>
<dbReference type="Pfam" id="PF00013">
    <property type="entry name" value="KH_1"/>
    <property type="match status" value="1"/>
</dbReference>
<dbReference type="STRING" id="670386.D3BE75"/>
<dbReference type="RefSeq" id="XP_020432326.1">
    <property type="nucleotide sequence ID" value="XM_020577878.1"/>
</dbReference>
<dbReference type="Gene3D" id="3.30.1370.10">
    <property type="entry name" value="K Homology domain, type 1"/>
    <property type="match status" value="1"/>
</dbReference>
<name>D3BE75_HETP5</name>
<dbReference type="SUPFAM" id="SSF160443">
    <property type="entry name" value="SMR domain-like"/>
    <property type="match status" value="1"/>
</dbReference>
<keyword evidence="9" id="KW-1185">Reference proteome</keyword>
<dbReference type="InterPro" id="IPR036612">
    <property type="entry name" value="KH_dom_type_1_sf"/>
</dbReference>
<evidence type="ECO:0000256" key="1">
    <source>
        <dbReference type="ARBA" id="ARBA00022679"/>
    </source>
</evidence>
<dbReference type="PROSITE" id="PS50828">
    <property type="entry name" value="SMR"/>
    <property type="match status" value="1"/>
</dbReference>
<comment type="caution">
    <text evidence="8">The sequence shown here is derived from an EMBL/GenBank/DDBJ whole genome shotgun (WGS) entry which is preliminary data.</text>
</comment>
<keyword evidence="3 4" id="KW-0694">RNA-binding</keyword>
<dbReference type="InterPro" id="IPR036063">
    <property type="entry name" value="Smr_dom_sf"/>
</dbReference>
<dbReference type="InterPro" id="IPR013899">
    <property type="entry name" value="DUF1771"/>
</dbReference>
<dbReference type="InterPro" id="IPR002625">
    <property type="entry name" value="Smr_dom"/>
</dbReference>
<dbReference type="EMBL" id="ADBJ01000031">
    <property type="protein sequence ID" value="EFA80206.1"/>
    <property type="molecule type" value="Genomic_DNA"/>
</dbReference>
<dbReference type="OMA" id="QSCCACM"/>
<protein>
    <submittedName>
        <fullName evidence="8">Small MutS related family protein</fullName>
    </submittedName>
</protein>
<dbReference type="InterPro" id="IPR053020">
    <property type="entry name" value="Smr_domain_protein"/>
</dbReference>
<keyword evidence="2" id="KW-0548">Nucleotidyltransferase</keyword>
<feature type="coiled-coil region" evidence="5">
    <location>
        <begin position="192"/>
        <end position="245"/>
    </location>
</feature>
<reference evidence="8 9" key="1">
    <citation type="journal article" date="2011" name="Genome Res.">
        <title>Phylogeny-wide analysis of social amoeba genomes highlights ancient origins for complex intercellular communication.</title>
        <authorList>
            <person name="Heidel A.J."/>
            <person name="Lawal H.M."/>
            <person name="Felder M."/>
            <person name="Schilde C."/>
            <person name="Helps N.R."/>
            <person name="Tunggal B."/>
            <person name="Rivero F."/>
            <person name="John U."/>
            <person name="Schleicher M."/>
            <person name="Eichinger L."/>
            <person name="Platzer M."/>
            <person name="Noegel A.A."/>
            <person name="Schaap P."/>
            <person name="Gloeckner G."/>
        </authorList>
    </citation>
    <scope>NUCLEOTIDE SEQUENCE [LARGE SCALE GENOMIC DNA]</scope>
    <source>
        <strain evidence="9">ATCC 26659 / Pp 5 / PN500</strain>
    </source>
</reference>
<feature type="region of interest" description="Disordered" evidence="6">
    <location>
        <begin position="159"/>
        <end position="188"/>
    </location>
</feature>
<sequence>MGNICGKSGSSEPKVKKTDRTAAPPAANTAKQAPQQSAAARPAEPAAAAPASAATSPSTAVSPKSVAPTQPTTTTTTNNTSGSSGQSSSSPASSGPTTKTVEIDKELHKYVIGTKGANIKEIKEQTGVTAIDIPESGNTISVTGPSGAAVDNAIARIERVKSEHKTQSQKDKEYKDMRDGHEAESQRTDALYKKYQVEVDKHAQKRSELFEEADREYNAGNKDRARELREQAKNETTLMEEAQKKGAREVFNDKNKNLDDYTIDLHGLQTAPALEFVEERMEKLKSNPANKGKQFTIITGAGNHSDANGPKIKPLIHKTLKERGIAYEEVNNGSISCTL</sequence>
<dbReference type="SMART" id="SM00463">
    <property type="entry name" value="SMR"/>
    <property type="match status" value="1"/>
</dbReference>
<evidence type="ECO:0000256" key="3">
    <source>
        <dbReference type="ARBA" id="ARBA00022884"/>
    </source>
</evidence>
<evidence type="ECO:0000256" key="6">
    <source>
        <dbReference type="SAM" id="MobiDB-lite"/>
    </source>
</evidence>
<dbReference type="CDD" id="cd02393">
    <property type="entry name" value="KH-I_PNPase"/>
    <property type="match status" value="1"/>
</dbReference>
<dbReference type="PROSITE" id="PS50084">
    <property type="entry name" value="KH_TYPE_1"/>
    <property type="match status" value="1"/>
</dbReference>
<dbReference type="PANTHER" id="PTHR47417">
    <property type="entry name" value="SMR DOMAIN-CONTAINING PROTEIN YPL199C"/>
    <property type="match status" value="1"/>
</dbReference>
<dbReference type="InParanoid" id="D3BE75"/>
<dbReference type="Proteomes" id="UP000001396">
    <property type="component" value="Unassembled WGS sequence"/>
</dbReference>
<evidence type="ECO:0000256" key="2">
    <source>
        <dbReference type="ARBA" id="ARBA00022695"/>
    </source>
</evidence>
<evidence type="ECO:0000313" key="9">
    <source>
        <dbReference type="Proteomes" id="UP000001396"/>
    </source>
</evidence>
<keyword evidence="5" id="KW-0175">Coiled coil</keyword>
<evidence type="ECO:0000256" key="4">
    <source>
        <dbReference type="PROSITE-ProRule" id="PRU00117"/>
    </source>
</evidence>
<evidence type="ECO:0000256" key="5">
    <source>
        <dbReference type="SAM" id="Coils"/>
    </source>
</evidence>
<dbReference type="PANTHER" id="PTHR47417:SF2">
    <property type="entry name" value="SMALL MUTS RELATED FAMILY PROTEIN"/>
    <property type="match status" value="1"/>
</dbReference>
<keyword evidence="1" id="KW-0808">Transferase</keyword>
<organism evidence="8 9">
    <name type="scientific">Heterostelium pallidum (strain ATCC 26659 / Pp 5 / PN500)</name>
    <name type="common">Cellular slime mold</name>
    <name type="synonym">Polysphondylium pallidum</name>
    <dbReference type="NCBI Taxonomy" id="670386"/>
    <lineage>
        <taxon>Eukaryota</taxon>
        <taxon>Amoebozoa</taxon>
        <taxon>Evosea</taxon>
        <taxon>Eumycetozoa</taxon>
        <taxon>Dictyostelia</taxon>
        <taxon>Acytosteliales</taxon>
        <taxon>Acytosteliaceae</taxon>
        <taxon>Heterostelium</taxon>
    </lineage>
</organism>
<dbReference type="GO" id="GO:0016779">
    <property type="term" value="F:nucleotidyltransferase activity"/>
    <property type="evidence" value="ECO:0007669"/>
    <property type="project" value="UniProtKB-KW"/>
</dbReference>
<feature type="domain" description="Smr" evidence="7">
    <location>
        <begin position="263"/>
        <end position="339"/>
    </location>
</feature>
<accession>D3BE75</accession>
<dbReference type="GeneID" id="31362509"/>
<dbReference type="Gene3D" id="3.30.1370.110">
    <property type="match status" value="1"/>
</dbReference>
<feature type="region of interest" description="Disordered" evidence="6">
    <location>
        <begin position="1"/>
        <end position="104"/>
    </location>
</feature>